<dbReference type="EMBL" id="OKRC01000001">
    <property type="protein sequence ID" value="SPE18865.1"/>
    <property type="molecule type" value="Genomic_DNA"/>
</dbReference>
<dbReference type="GeneID" id="57133760"/>
<dbReference type="RefSeq" id="WP_016265065.1">
    <property type="nucleotide sequence ID" value="NZ_BJLN01000001.1"/>
</dbReference>
<dbReference type="SUPFAM" id="SSF53335">
    <property type="entry name" value="S-adenosyl-L-methionine-dependent methyltransferases"/>
    <property type="match status" value="1"/>
</dbReference>
<accession>A0A9N7PAI6</accession>
<proteinExistence type="predicted"/>
<sequence>MTQETYLAQLKQSAVFFKNVPQLTAQFQAIKASLARLQQKQLPQHNLPVLGIDESLYLTLLLAAEQGQFKAVSSQRLQAQIKKTDHLLRNYRQYLQNQFGMWAYISQDLTDSIVQQFPDWRFLEIMAGNGYLSAGLRAAGAESVICTDSLAWTSENQTGRQLLTQVAPLDAQAALKQYGDQVDAVLMSWSPNGVPIDLAVLNQLRQLENGPVLLCLGERYGATNSTEFWDAAHFHNDQRLSRVNRYLRPFDLMRDRFYWIQ</sequence>
<dbReference type="AlphaFoldDB" id="A0A9N7PAI6"/>
<dbReference type="Gene3D" id="3.40.50.150">
    <property type="entry name" value="Vaccinia Virus protein VP39"/>
    <property type="match status" value="1"/>
</dbReference>
<name>A0A9N7PAI6_LATSK</name>
<protein>
    <submittedName>
        <fullName evidence="1">Uncharacterized protein</fullName>
    </submittedName>
</protein>
<dbReference type="Proteomes" id="UP000239650">
    <property type="component" value="Unassembled WGS sequence"/>
</dbReference>
<comment type="caution">
    <text evidence="1">The sequence shown here is derived from an EMBL/GenBank/DDBJ whole genome shotgun (WGS) entry which is preliminary data.</text>
</comment>
<reference evidence="1 2" key="1">
    <citation type="submission" date="2018-02" db="EMBL/GenBank/DDBJ databases">
        <authorList>
            <person name="Rodrigo-Torres L."/>
            <person name="Arahal R. D."/>
            <person name="Lucena T."/>
        </authorList>
    </citation>
    <scope>NUCLEOTIDE SEQUENCE [LARGE SCALE GENOMIC DNA]</scope>
    <source>
        <strain evidence="1 2">CECT 9267</strain>
    </source>
</reference>
<dbReference type="InterPro" id="IPR029063">
    <property type="entry name" value="SAM-dependent_MTases_sf"/>
</dbReference>
<evidence type="ECO:0000313" key="1">
    <source>
        <dbReference type="EMBL" id="SPE18865.1"/>
    </source>
</evidence>
<gene>
    <name evidence="1" type="ORF">LAS9267_00350</name>
</gene>
<evidence type="ECO:0000313" key="2">
    <source>
        <dbReference type="Proteomes" id="UP000239650"/>
    </source>
</evidence>
<organism evidence="1 2">
    <name type="scientific">Latilactobacillus sakei</name>
    <name type="common">Lactobacillus sakei</name>
    <dbReference type="NCBI Taxonomy" id="1599"/>
    <lineage>
        <taxon>Bacteria</taxon>
        <taxon>Bacillati</taxon>
        <taxon>Bacillota</taxon>
        <taxon>Bacilli</taxon>
        <taxon>Lactobacillales</taxon>
        <taxon>Lactobacillaceae</taxon>
        <taxon>Latilactobacillus</taxon>
    </lineage>
</organism>